<evidence type="ECO:0000256" key="6">
    <source>
        <dbReference type="ARBA" id="ARBA00035289"/>
    </source>
</evidence>
<evidence type="ECO:0000256" key="1">
    <source>
        <dbReference type="ARBA" id="ARBA00004173"/>
    </source>
</evidence>
<dbReference type="Proteomes" id="UP000245609">
    <property type="component" value="Unassembled WGS sequence"/>
</dbReference>
<keyword evidence="3" id="KW-0689">Ribosomal protein</keyword>
<protein>
    <recommendedName>
        <fullName evidence="6">Large ribosomal subunit protein uL29m</fullName>
    </recommendedName>
    <alternativeName>
        <fullName evidence="7">54S ribosomal protein L4, mitochondrial</fullName>
    </alternativeName>
</protein>
<evidence type="ECO:0000313" key="9">
    <source>
        <dbReference type="EMBL" id="PVV05450.1"/>
    </source>
</evidence>
<evidence type="ECO:0000256" key="4">
    <source>
        <dbReference type="ARBA" id="ARBA00023128"/>
    </source>
</evidence>
<reference evidence="10 11" key="1">
    <citation type="journal article" date="2018" name="MBio">
        <title>Comparative Genomics Reveals the Core Gene Toolbox for the Fungus-Insect Symbiosis.</title>
        <authorList>
            <person name="Wang Y."/>
            <person name="Stata M."/>
            <person name="Wang W."/>
            <person name="Stajich J.E."/>
            <person name="White M.M."/>
            <person name="Moncalvo J.M."/>
        </authorList>
    </citation>
    <scope>NUCLEOTIDE SEQUENCE [LARGE SCALE GENOMIC DNA]</scope>
    <source>
        <strain evidence="10 11">SC-DP-2</strain>
    </source>
</reference>
<dbReference type="InterPro" id="IPR038340">
    <property type="entry name" value="MRP-L47_sf"/>
</dbReference>
<dbReference type="PANTHER" id="PTHR21183">
    <property type="entry name" value="RIBOSOMAL PROTEIN L47, MITOCHONDRIAL-RELATED"/>
    <property type="match status" value="1"/>
</dbReference>
<evidence type="ECO:0000313" key="10">
    <source>
        <dbReference type="EMBL" id="PVV05451.1"/>
    </source>
</evidence>
<evidence type="ECO:0000256" key="3">
    <source>
        <dbReference type="ARBA" id="ARBA00022980"/>
    </source>
</evidence>
<dbReference type="GO" id="GO:0003735">
    <property type="term" value="F:structural constituent of ribosome"/>
    <property type="evidence" value="ECO:0007669"/>
    <property type="project" value="InterPro"/>
</dbReference>
<evidence type="ECO:0000256" key="7">
    <source>
        <dbReference type="ARBA" id="ARBA00035399"/>
    </source>
</evidence>
<evidence type="ECO:0000313" key="11">
    <source>
        <dbReference type="Proteomes" id="UP000245609"/>
    </source>
</evidence>
<gene>
    <name evidence="10" type="ORF">BB560_000028</name>
    <name evidence="9" type="ORF">BB560_000030</name>
</gene>
<dbReference type="GO" id="GO:0032543">
    <property type="term" value="P:mitochondrial translation"/>
    <property type="evidence" value="ECO:0007669"/>
    <property type="project" value="TreeGrafter"/>
</dbReference>
<dbReference type="CDD" id="cd00427">
    <property type="entry name" value="Ribosomal_L29_HIP"/>
    <property type="match status" value="1"/>
</dbReference>
<dbReference type="SUPFAM" id="SSF46561">
    <property type="entry name" value="Ribosomal protein L29 (L29p)"/>
    <property type="match status" value="1"/>
</dbReference>
<dbReference type="InterPro" id="IPR001854">
    <property type="entry name" value="Ribosomal_uL29"/>
</dbReference>
<dbReference type="InterPro" id="IPR010729">
    <property type="entry name" value="Ribosomal_uL29_mit"/>
</dbReference>
<dbReference type="OrthoDB" id="270763at2759"/>
<evidence type="ECO:0000256" key="5">
    <source>
        <dbReference type="ARBA" id="ARBA00023274"/>
    </source>
</evidence>
<keyword evidence="11" id="KW-1185">Reference proteome</keyword>
<evidence type="ECO:0000256" key="2">
    <source>
        <dbReference type="ARBA" id="ARBA00009254"/>
    </source>
</evidence>
<dbReference type="InterPro" id="IPR036049">
    <property type="entry name" value="Ribosomal_uL29_sf"/>
</dbReference>
<proteinExistence type="inferred from homology"/>
<feature type="compositionally biased region" description="Polar residues" evidence="8">
    <location>
        <begin position="155"/>
        <end position="176"/>
    </location>
</feature>
<keyword evidence="5" id="KW-0687">Ribonucleoprotein</keyword>
<dbReference type="EMBL" id="MBFS01000003">
    <property type="protein sequence ID" value="PVV05450.1"/>
    <property type="molecule type" value="Genomic_DNA"/>
</dbReference>
<dbReference type="STRING" id="133381.A0A2T9ZLL2"/>
<dbReference type="PANTHER" id="PTHR21183:SF18">
    <property type="entry name" value="LARGE RIBOSOMAL SUBUNIT PROTEIN UL29M"/>
    <property type="match status" value="1"/>
</dbReference>
<comment type="similarity">
    <text evidence="2">Belongs to the universal ribosomal protein uL29 family.</text>
</comment>
<name>A0A2T9ZLL2_9FUNG</name>
<accession>A0A2T9ZLL2</accession>
<dbReference type="Pfam" id="PF06984">
    <property type="entry name" value="MRP-L47"/>
    <property type="match status" value="1"/>
</dbReference>
<dbReference type="GO" id="GO:0005762">
    <property type="term" value="C:mitochondrial large ribosomal subunit"/>
    <property type="evidence" value="ECO:0007669"/>
    <property type="project" value="TreeGrafter"/>
</dbReference>
<comment type="subcellular location">
    <subcellularLocation>
        <location evidence="1">Mitochondrion</location>
    </subcellularLocation>
</comment>
<evidence type="ECO:0000256" key="8">
    <source>
        <dbReference type="SAM" id="MobiDB-lite"/>
    </source>
</evidence>
<keyword evidence="4" id="KW-0496">Mitochondrion</keyword>
<comment type="caution">
    <text evidence="10">The sequence shown here is derived from an EMBL/GenBank/DDBJ whole genome shotgun (WGS) entry which is preliminary data.</text>
</comment>
<dbReference type="AlphaFoldDB" id="A0A2T9ZLL2"/>
<organism evidence="10 11">
    <name type="scientific">Smittium megazygosporum</name>
    <dbReference type="NCBI Taxonomy" id="133381"/>
    <lineage>
        <taxon>Eukaryota</taxon>
        <taxon>Fungi</taxon>
        <taxon>Fungi incertae sedis</taxon>
        <taxon>Zoopagomycota</taxon>
        <taxon>Kickxellomycotina</taxon>
        <taxon>Harpellomycetes</taxon>
        <taxon>Harpellales</taxon>
        <taxon>Legeriomycetaceae</taxon>
        <taxon>Smittium</taxon>
    </lineage>
</organism>
<dbReference type="EMBL" id="MBFS01000003">
    <property type="protein sequence ID" value="PVV05451.1"/>
    <property type="molecule type" value="Genomic_DNA"/>
</dbReference>
<sequence length="176" mass="20542">MLNPMRRLFQGISTRKQFNLSFKPRGLEEFFENGQALPVKQIETGRAWTAAELRNKSWEDLNKLWYVLLKERNLLATQKEEAARNKIDYSYFSNTDRIVACKKSMARIKTVLEQRRQAYEKAVGIDKTNRRERYKKMYQRLKGIITEEDLDKTSSHSGVSDSLKSIRSDNAGSSKI</sequence>
<dbReference type="Gene3D" id="6.10.330.20">
    <property type="match status" value="1"/>
</dbReference>
<feature type="region of interest" description="Disordered" evidence="8">
    <location>
        <begin position="151"/>
        <end position="176"/>
    </location>
</feature>